<keyword evidence="6 8" id="KW-0662">Pyridine nucleotide biosynthesis</keyword>
<comment type="pathway">
    <text evidence="1 8">Cofactor biosynthesis; NAD(+) biosynthesis; nicotinate D-ribonucleotide from nicotinate: step 1/1.</text>
</comment>
<evidence type="ECO:0000256" key="9">
    <source>
        <dbReference type="SAM" id="MobiDB-lite"/>
    </source>
</evidence>
<evidence type="ECO:0000313" key="13">
    <source>
        <dbReference type="Proteomes" id="UP001221413"/>
    </source>
</evidence>
<comment type="PTM">
    <text evidence="8">Transiently phosphorylated on a His residue during the reaction cycle. Phosphorylation strongly increases the affinity for substrates and increases the rate of nicotinate D-ribonucleotide production. Dephosphorylation regenerates the low-affinity form of the enzyme, leading to product release.</text>
</comment>
<dbReference type="InterPro" id="IPR036068">
    <property type="entry name" value="Nicotinate_pribotase-like_C"/>
</dbReference>
<dbReference type="SUPFAM" id="SSF47661">
    <property type="entry name" value="t-snare proteins"/>
    <property type="match status" value="1"/>
</dbReference>
<dbReference type="SUPFAM" id="SSF54675">
    <property type="entry name" value="Nicotinate/Quinolinate PRTase N-terminal domain-like"/>
    <property type="match status" value="1"/>
</dbReference>
<evidence type="ECO:0000256" key="10">
    <source>
        <dbReference type="SAM" id="Phobius"/>
    </source>
</evidence>
<evidence type="ECO:0000256" key="6">
    <source>
        <dbReference type="ARBA" id="ARBA00022642"/>
    </source>
</evidence>
<dbReference type="Pfam" id="PF04095">
    <property type="entry name" value="NAPRTase"/>
    <property type="match status" value="1"/>
</dbReference>
<comment type="caution">
    <text evidence="12">The sequence shown here is derived from an EMBL/GenBank/DDBJ whole genome shotgun (WGS) entry which is preliminary data.</text>
</comment>
<evidence type="ECO:0000313" key="12">
    <source>
        <dbReference type="EMBL" id="KAJ6262273.1"/>
    </source>
</evidence>
<dbReference type="Pfam" id="PF00804">
    <property type="entry name" value="Syntaxin"/>
    <property type="match status" value="1"/>
</dbReference>
<feature type="transmembrane region" description="Helical" evidence="10">
    <location>
        <begin position="783"/>
        <end position="804"/>
    </location>
</feature>
<dbReference type="Gene3D" id="3.20.140.10">
    <property type="entry name" value="nicotinate phosphoribosyltransferase"/>
    <property type="match status" value="1"/>
</dbReference>
<keyword evidence="4" id="KW-0597">Phosphoprotein</keyword>
<dbReference type="GO" id="GO:0005829">
    <property type="term" value="C:cytosol"/>
    <property type="evidence" value="ECO:0007669"/>
    <property type="project" value="TreeGrafter"/>
</dbReference>
<dbReference type="GO" id="GO:0004516">
    <property type="term" value="F:nicotinate phosphoribosyltransferase activity"/>
    <property type="evidence" value="ECO:0007669"/>
    <property type="project" value="UniProtKB-UniRule"/>
</dbReference>
<evidence type="ECO:0000256" key="2">
    <source>
        <dbReference type="ARBA" id="ARBA00010897"/>
    </source>
</evidence>
<dbReference type="InterPro" id="IPR010989">
    <property type="entry name" value="SNARE"/>
</dbReference>
<keyword evidence="10" id="KW-0812">Transmembrane</keyword>
<dbReference type="CDD" id="cd15849">
    <property type="entry name" value="SNARE_Sso1"/>
    <property type="match status" value="1"/>
</dbReference>
<dbReference type="EMBL" id="JAQGDS010000003">
    <property type="protein sequence ID" value="KAJ6262273.1"/>
    <property type="molecule type" value="Genomic_DNA"/>
</dbReference>
<dbReference type="InterPro" id="IPR006011">
    <property type="entry name" value="Syntaxin_N"/>
</dbReference>
<dbReference type="PANTHER" id="PTHR11098:SF1">
    <property type="entry name" value="NICOTINATE PHOSPHORIBOSYLTRANSFERASE"/>
    <property type="match status" value="1"/>
</dbReference>
<feature type="domain" description="T-SNARE coiled-coil homology" evidence="11">
    <location>
        <begin position="709"/>
        <end position="771"/>
    </location>
</feature>
<dbReference type="AlphaFoldDB" id="A0AAD6J0N4"/>
<keyword evidence="10" id="KW-0472">Membrane</keyword>
<dbReference type="InterPro" id="IPR040727">
    <property type="entry name" value="NAPRTase_N"/>
</dbReference>
<feature type="compositionally biased region" description="Polar residues" evidence="9">
    <location>
        <begin position="509"/>
        <end position="525"/>
    </location>
</feature>
<dbReference type="Proteomes" id="UP001221413">
    <property type="component" value="Unassembled WGS sequence"/>
</dbReference>
<dbReference type="NCBIfam" id="TIGR01514">
    <property type="entry name" value="NAPRTase"/>
    <property type="match status" value="1"/>
</dbReference>
<dbReference type="Pfam" id="PF17767">
    <property type="entry name" value="NAPRTase_N"/>
    <property type="match status" value="1"/>
</dbReference>
<dbReference type="EC" id="6.3.4.21" evidence="3 8"/>
<dbReference type="GO" id="GO:0034355">
    <property type="term" value="P:NAD+ biosynthetic process via the salvage pathway"/>
    <property type="evidence" value="ECO:0007669"/>
    <property type="project" value="TreeGrafter"/>
</dbReference>
<dbReference type="SUPFAM" id="SSF51690">
    <property type="entry name" value="Nicotinate/Quinolinate PRTase C-terminal domain-like"/>
    <property type="match status" value="1"/>
</dbReference>
<organism evidence="12 13">
    <name type="scientific">Drechslerella dactyloides</name>
    <name type="common">Nematode-trapping fungus</name>
    <name type="synonym">Arthrobotrys dactyloides</name>
    <dbReference type="NCBI Taxonomy" id="74499"/>
    <lineage>
        <taxon>Eukaryota</taxon>
        <taxon>Fungi</taxon>
        <taxon>Dikarya</taxon>
        <taxon>Ascomycota</taxon>
        <taxon>Pezizomycotina</taxon>
        <taxon>Orbiliomycetes</taxon>
        <taxon>Orbiliales</taxon>
        <taxon>Orbiliaceae</taxon>
        <taxon>Drechslerella</taxon>
    </lineage>
</organism>
<protein>
    <recommendedName>
        <fullName evidence="3 8">Nicotinate phosphoribosyltransferase</fullName>
        <ecNumber evidence="3 8">6.3.4.21</ecNumber>
    </recommendedName>
</protein>
<comment type="function">
    <text evidence="8">Catalyzes the synthesis of beta-nicotinate D-ribonucleotide from nicotinate and 5-phospho-D-ribose 1-phosphate at the expense of ATP.</text>
</comment>
<evidence type="ECO:0000256" key="4">
    <source>
        <dbReference type="ARBA" id="ARBA00022553"/>
    </source>
</evidence>
<keyword evidence="10" id="KW-1133">Transmembrane helix</keyword>
<dbReference type="SMART" id="SM00397">
    <property type="entry name" value="t_SNARE"/>
    <property type="match status" value="1"/>
</dbReference>
<accession>A0AAD6J0N4</accession>
<evidence type="ECO:0000256" key="3">
    <source>
        <dbReference type="ARBA" id="ARBA00013236"/>
    </source>
</evidence>
<dbReference type="Pfam" id="PF05739">
    <property type="entry name" value="SNARE"/>
    <property type="match status" value="1"/>
</dbReference>
<keyword evidence="5 8" id="KW-0436">Ligase</keyword>
<evidence type="ECO:0000256" key="5">
    <source>
        <dbReference type="ARBA" id="ARBA00022598"/>
    </source>
</evidence>
<comment type="similarity">
    <text evidence="2 8">Belongs to the NAPRTase family.</text>
</comment>
<dbReference type="PROSITE" id="PS50192">
    <property type="entry name" value="T_SNARE"/>
    <property type="match status" value="1"/>
</dbReference>
<dbReference type="InterPro" id="IPR007229">
    <property type="entry name" value="Nic_PRibTrfase-Fam"/>
</dbReference>
<feature type="region of interest" description="Disordered" evidence="9">
    <location>
        <begin position="509"/>
        <end position="534"/>
    </location>
</feature>
<gene>
    <name evidence="12" type="ORF">Dda_3079</name>
</gene>
<dbReference type="InterPro" id="IPR000727">
    <property type="entry name" value="T_SNARE_dom"/>
</dbReference>
<dbReference type="InterPro" id="IPR041525">
    <property type="entry name" value="N/Namide_PRibTrfase"/>
</dbReference>
<keyword evidence="13" id="KW-1185">Reference proteome</keyword>
<sequence length="810" mass="90585">MVGRVAAAAKRCETHLLGQSPSASVLKAARIENIFEHLQDFCPCNHPPTATPQHSMAATTPQDSSAALPEGIFSLLDTDLYKLTMQCAVMQHYPDTDVTYHYTNRTPQLKLNRKAFDWIKAQIDKLSNIQLTASEEQFLRAKCPYLPPAYIAYLQAFRFHPDTQVDAVFDGGQEPDDVGELTLDVKGKWVETILYEIPLLVLVSEAFFRFVDTDWDYEGQFEKAYGKAEVLLKHGAVFTEFGTRRRRSYHAQDVVMQGLMKAAEDFKDDEAYAGSFNSSSNVHFCHRHNLNPVGTVAHEWFMGIAAENNGYENASEQGLLKWTQTFGPGVLSIALTDTFGTEEFLRAFAKPCPVPAAEGKTYAQVFAGIRQDSGDPAKYVEWIREFYDRVGVTGPKSVVFSDSLNTELVIKYKACAEAQGLVPSFGIGTFLTNADRECADDFEHKSDGSKSTPLNIVIKLSSAEGHAAVKISDNIGKNTGDKAVVEQVKERLGYTEHGNVVDEAKSYQQNPYSHHNPNDNYGPSNYQEQQQGGRGYEMTPLNSQPFQQATNPQAFFSEIGELRQLNTDINAKISEIESLQHESLGQVDEYSISQTSASVDAVAAEISQMNRSLADRIRTLKSKTANDTEKSGQVTVLQRTFEKTINRYQQVEVAHQRKTREQIVRQYRIANPDATDEDIKEIQEGDANPQIFSQATMTGQRSGAARSALAEVRSRHNDIQKIERTMVELAQLFEHMNQLVVEQGEMVEQIEDHGNKVEEDTSTAVKELDTAIKSAAGARRKKWWCLLLVLIIILIIVIIVVVVTKPWQKK</sequence>
<reference evidence="12" key="1">
    <citation type="submission" date="2023-01" db="EMBL/GenBank/DDBJ databases">
        <title>The chitinases involved in constricting ring structure development in the nematode-trapping fungus Drechslerella dactyloides.</title>
        <authorList>
            <person name="Wang R."/>
            <person name="Zhang L."/>
            <person name="Tang P."/>
            <person name="Li S."/>
            <person name="Liang L."/>
        </authorList>
    </citation>
    <scope>NUCLEOTIDE SEQUENCE</scope>
    <source>
        <strain evidence="12">YMF1.00031</strain>
    </source>
</reference>
<evidence type="ECO:0000256" key="1">
    <source>
        <dbReference type="ARBA" id="ARBA00004952"/>
    </source>
</evidence>
<dbReference type="Gene3D" id="1.20.58.70">
    <property type="match status" value="1"/>
</dbReference>
<evidence type="ECO:0000259" key="11">
    <source>
        <dbReference type="PROSITE" id="PS50192"/>
    </source>
</evidence>
<proteinExistence type="inferred from homology"/>
<dbReference type="InterPro" id="IPR006406">
    <property type="entry name" value="Nic_PRibTrfase"/>
</dbReference>
<evidence type="ECO:0000256" key="7">
    <source>
        <dbReference type="ARBA" id="ARBA00048668"/>
    </source>
</evidence>
<evidence type="ECO:0000256" key="8">
    <source>
        <dbReference type="RuleBase" id="RU003838"/>
    </source>
</evidence>
<dbReference type="GO" id="GO:0016192">
    <property type="term" value="P:vesicle-mediated transport"/>
    <property type="evidence" value="ECO:0007669"/>
    <property type="project" value="InterPro"/>
</dbReference>
<dbReference type="GO" id="GO:0016020">
    <property type="term" value="C:membrane"/>
    <property type="evidence" value="ECO:0007669"/>
    <property type="project" value="InterPro"/>
</dbReference>
<name>A0AAD6J0N4_DREDA</name>
<comment type="catalytic activity">
    <reaction evidence="7 8">
        <text>5-phospho-alpha-D-ribose 1-diphosphate + nicotinate + ATP + H2O = nicotinate beta-D-ribonucleotide + ADP + phosphate + diphosphate</text>
        <dbReference type="Rhea" id="RHEA:36163"/>
        <dbReference type="ChEBI" id="CHEBI:15377"/>
        <dbReference type="ChEBI" id="CHEBI:30616"/>
        <dbReference type="ChEBI" id="CHEBI:32544"/>
        <dbReference type="ChEBI" id="CHEBI:33019"/>
        <dbReference type="ChEBI" id="CHEBI:43474"/>
        <dbReference type="ChEBI" id="CHEBI:57502"/>
        <dbReference type="ChEBI" id="CHEBI:58017"/>
        <dbReference type="ChEBI" id="CHEBI:456216"/>
        <dbReference type="EC" id="6.3.4.21"/>
    </reaction>
</comment>
<dbReference type="PANTHER" id="PTHR11098">
    <property type="entry name" value="NICOTINATE PHOSPHORIBOSYLTRANSFERASE"/>
    <property type="match status" value="1"/>
</dbReference>